<comment type="caution">
    <text evidence="1">The sequence shown here is derived from an EMBL/GenBank/DDBJ whole genome shotgun (WGS) entry which is preliminary data.</text>
</comment>
<dbReference type="Proteomes" id="UP000266723">
    <property type="component" value="Unassembled WGS sequence"/>
</dbReference>
<evidence type="ECO:0000313" key="1">
    <source>
        <dbReference type="EMBL" id="KAF3528953.1"/>
    </source>
</evidence>
<reference evidence="1 2" key="1">
    <citation type="journal article" date="2020" name="BMC Genomics">
        <title>Intraspecific diversification of the crop wild relative Brassica cretica Lam. using demographic model selection.</title>
        <authorList>
            <person name="Kioukis A."/>
            <person name="Michalopoulou V.A."/>
            <person name="Briers L."/>
            <person name="Pirintsos S."/>
            <person name="Studholme D.J."/>
            <person name="Pavlidis P."/>
            <person name="Sarris P.F."/>
        </authorList>
    </citation>
    <scope>NUCLEOTIDE SEQUENCE [LARGE SCALE GENOMIC DNA]</scope>
    <source>
        <strain evidence="2">cv. PFS-1207/04</strain>
    </source>
</reference>
<proteinExistence type="predicted"/>
<name>A0ABQ7B9Q4_BRACR</name>
<gene>
    <name evidence="1" type="ORF">DY000_02042553</name>
</gene>
<accession>A0ABQ7B9Q4</accession>
<protein>
    <submittedName>
        <fullName evidence="1">Uncharacterized protein</fullName>
    </submittedName>
</protein>
<organism evidence="1 2">
    <name type="scientific">Brassica cretica</name>
    <name type="common">Mustard</name>
    <dbReference type="NCBI Taxonomy" id="69181"/>
    <lineage>
        <taxon>Eukaryota</taxon>
        <taxon>Viridiplantae</taxon>
        <taxon>Streptophyta</taxon>
        <taxon>Embryophyta</taxon>
        <taxon>Tracheophyta</taxon>
        <taxon>Spermatophyta</taxon>
        <taxon>Magnoliopsida</taxon>
        <taxon>eudicotyledons</taxon>
        <taxon>Gunneridae</taxon>
        <taxon>Pentapetalae</taxon>
        <taxon>rosids</taxon>
        <taxon>malvids</taxon>
        <taxon>Brassicales</taxon>
        <taxon>Brassicaceae</taxon>
        <taxon>Brassiceae</taxon>
        <taxon>Brassica</taxon>
    </lineage>
</organism>
<keyword evidence="2" id="KW-1185">Reference proteome</keyword>
<evidence type="ECO:0000313" key="2">
    <source>
        <dbReference type="Proteomes" id="UP000266723"/>
    </source>
</evidence>
<dbReference type="EMBL" id="QGKV02001507">
    <property type="protein sequence ID" value="KAF3528953.1"/>
    <property type="molecule type" value="Genomic_DNA"/>
</dbReference>
<sequence>MLRKQRLETGGKEVSWKEHEMRKCQEDGKVFLYFNLEDKVEFKGGSIDKSNIFKGGKWSLTLD</sequence>